<reference evidence="1 2" key="1">
    <citation type="journal article" date="2015" name="Int. J. Syst. Evol. Microbiol.">
        <title>Erythrobacter atlanticus sp. nov., a bacterium from ocean sediment able to degrade polycyclic aromatic hydrocarbons.</title>
        <authorList>
            <person name="Zhuang L."/>
            <person name="Liu Y."/>
            <person name="Wang L."/>
            <person name="Wang W."/>
            <person name="Shao Z."/>
        </authorList>
    </citation>
    <scope>NUCLEOTIDE SEQUENCE [LARGE SCALE GENOMIC DNA]</scope>
    <source>
        <strain evidence="2">s21-N3</strain>
    </source>
</reference>
<dbReference type="Proteomes" id="UP000059113">
    <property type="component" value="Chromosome"/>
</dbReference>
<reference evidence="2" key="2">
    <citation type="submission" date="2015-04" db="EMBL/GenBank/DDBJ databases">
        <title>The complete genome sequence of Erythrobacter sp. s21-N3.</title>
        <authorList>
            <person name="Zhuang L."/>
            <person name="Liu Y."/>
            <person name="Shao Z."/>
        </authorList>
    </citation>
    <scope>NUCLEOTIDE SEQUENCE [LARGE SCALE GENOMIC DNA]</scope>
    <source>
        <strain evidence="2">s21-N3</strain>
    </source>
</reference>
<dbReference type="EMBL" id="CP011310">
    <property type="protein sequence ID" value="ANC50453.1"/>
    <property type="molecule type" value="Genomic_DNA"/>
</dbReference>
<proteinExistence type="predicted"/>
<keyword evidence="2" id="KW-1185">Reference proteome</keyword>
<dbReference type="KEGG" id="ery:CP97_14767"/>
<gene>
    <name evidence="1" type="ORF">CP97_14767</name>
</gene>
<name>A0A168M246_9SPHN</name>
<evidence type="ECO:0000313" key="2">
    <source>
        <dbReference type="Proteomes" id="UP000059113"/>
    </source>
</evidence>
<dbReference type="AlphaFoldDB" id="A0A168M246"/>
<organism evidence="1 2">
    <name type="scientific">Aurantiacibacter atlanticus</name>
    <dbReference type="NCBI Taxonomy" id="1648404"/>
    <lineage>
        <taxon>Bacteria</taxon>
        <taxon>Pseudomonadati</taxon>
        <taxon>Pseudomonadota</taxon>
        <taxon>Alphaproteobacteria</taxon>
        <taxon>Sphingomonadales</taxon>
        <taxon>Erythrobacteraceae</taxon>
        <taxon>Aurantiacibacter</taxon>
    </lineage>
</organism>
<evidence type="ECO:0000313" key="1">
    <source>
        <dbReference type="EMBL" id="ANC50453.1"/>
    </source>
</evidence>
<sequence length="104" mass="12243">MQIWLALILFIMRAANWACRRLIANLPIRTMLRQFYTLMSKESMAQELRQVGLEVAVTKEMVETGLAEMREFRFLEEPSYVLESYYRAMNYTARPSASESNLPR</sequence>
<protein>
    <submittedName>
        <fullName evidence="1">Uncharacterized protein</fullName>
    </submittedName>
</protein>
<accession>A0A168M246</accession>